<feature type="signal peptide" evidence="1">
    <location>
        <begin position="1"/>
        <end position="18"/>
    </location>
</feature>
<accession>A0A6A6ZQW6</accession>
<evidence type="ECO:0000256" key="1">
    <source>
        <dbReference type="SAM" id="SignalP"/>
    </source>
</evidence>
<sequence length="243" mass="27307">MLTFFTILFYLFTNLATAKGGDKNAYDVETWKYHGYALVEAWVGRDAINVGDLTGAQLYNTMFKALAGRCKQNKANRCDFSANWQWTETRYVKNVNRGELASGYFAHTMEASWSSEEMRLLLFHAVAGMMGSLTFGSTNCYFVPNHSQKFCNTGDHFRLNFPDHDGHANHLWIKLWAEGTNGQFKCCPTRPAMNNALEGWKDEFNSALGADINKWHKGIKCTIGGMMSCEECGSKCDSCGSKC</sequence>
<reference evidence="2" key="1">
    <citation type="journal article" date="2020" name="Stud. Mycol.">
        <title>101 Dothideomycetes genomes: a test case for predicting lifestyles and emergence of pathogens.</title>
        <authorList>
            <person name="Haridas S."/>
            <person name="Albert R."/>
            <person name="Binder M."/>
            <person name="Bloem J."/>
            <person name="Labutti K."/>
            <person name="Salamov A."/>
            <person name="Andreopoulos B."/>
            <person name="Baker S."/>
            <person name="Barry K."/>
            <person name="Bills G."/>
            <person name="Bluhm B."/>
            <person name="Cannon C."/>
            <person name="Castanera R."/>
            <person name="Culley D."/>
            <person name="Daum C."/>
            <person name="Ezra D."/>
            <person name="Gonzalez J."/>
            <person name="Henrissat B."/>
            <person name="Kuo A."/>
            <person name="Liang C."/>
            <person name="Lipzen A."/>
            <person name="Lutzoni F."/>
            <person name="Magnuson J."/>
            <person name="Mondo S."/>
            <person name="Nolan M."/>
            <person name="Ohm R."/>
            <person name="Pangilinan J."/>
            <person name="Park H.-J."/>
            <person name="Ramirez L."/>
            <person name="Alfaro M."/>
            <person name="Sun H."/>
            <person name="Tritt A."/>
            <person name="Yoshinaga Y."/>
            <person name="Zwiers L.-H."/>
            <person name="Turgeon B."/>
            <person name="Goodwin S."/>
            <person name="Spatafora J."/>
            <person name="Crous P."/>
            <person name="Grigoriev I."/>
        </authorList>
    </citation>
    <scope>NUCLEOTIDE SEQUENCE</scope>
    <source>
        <strain evidence="2">CBS 113818</strain>
    </source>
</reference>
<name>A0A6A6ZQW6_9PLEO</name>
<dbReference type="Proteomes" id="UP000799424">
    <property type="component" value="Unassembled WGS sequence"/>
</dbReference>
<keyword evidence="3" id="KW-1185">Reference proteome</keyword>
<dbReference type="EMBL" id="MU006233">
    <property type="protein sequence ID" value="KAF2823009.1"/>
    <property type="molecule type" value="Genomic_DNA"/>
</dbReference>
<dbReference type="AlphaFoldDB" id="A0A6A6ZQW6"/>
<proteinExistence type="predicted"/>
<evidence type="ECO:0000313" key="3">
    <source>
        <dbReference type="Proteomes" id="UP000799424"/>
    </source>
</evidence>
<keyword evidence="1" id="KW-0732">Signal</keyword>
<protein>
    <submittedName>
        <fullName evidence="2">Uncharacterized protein</fullName>
    </submittedName>
</protein>
<dbReference type="OrthoDB" id="3688572at2759"/>
<organism evidence="2 3">
    <name type="scientific">Ophiobolus disseminans</name>
    <dbReference type="NCBI Taxonomy" id="1469910"/>
    <lineage>
        <taxon>Eukaryota</taxon>
        <taxon>Fungi</taxon>
        <taxon>Dikarya</taxon>
        <taxon>Ascomycota</taxon>
        <taxon>Pezizomycotina</taxon>
        <taxon>Dothideomycetes</taxon>
        <taxon>Pleosporomycetidae</taxon>
        <taxon>Pleosporales</taxon>
        <taxon>Pleosporineae</taxon>
        <taxon>Phaeosphaeriaceae</taxon>
        <taxon>Ophiobolus</taxon>
    </lineage>
</organism>
<gene>
    <name evidence="2" type="ORF">CC86DRAFT_409780</name>
</gene>
<evidence type="ECO:0000313" key="2">
    <source>
        <dbReference type="EMBL" id="KAF2823009.1"/>
    </source>
</evidence>
<feature type="chain" id="PRO_5025493289" evidence="1">
    <location>
        <begin position="19"/>
        <end position="243"/>
    </location>
</feature>